<name>A0A1E1X1E9_9ACAR</name>
<sequence>SVIPEFEKTNTFLQSGAPQVHVLLEVLNSLLREILLRFVKPSVIKSSCELTDIDYKSSGNQRDDDDLVIGSQTLQILERQKIADKQQFLTRVRRFFVVVSNYIILKFPLKSEILKKAEVARLSSIVTAKFADVRYFINRFPVLLPVSEGQDDDSDLDDIQAQFSRLQLEELPVQVTTQVRIDEQWHAIASIQDIDRTFKYDKISKVMLGILTLPHSNADCERVFSKVKKTCTQFRSSMSKKSLEQLLVVKCKESVVCHNQVFDKDFLRKAKAATSS</sequence>
<dbReference type="PANTHER" id="PTHR37162:SF1">
    <property type="entry name" value="BED-TYPE DOMAIN-CONTAINING PROTEIN"/>
    <property type="match status" value="1"/>
</dbReference>
<dbReference type="PANTHER" id="PTHR37162">
    <property type="entry name" value="HAT FAMILY DIMERISATION DOMAINCONTAINING PROTEIN-RELATED"/>
    <property type="match status" value="1"/>
</dbReference>
<dbReference type="AlphaFoldDB" id="A0A1E1X1E9"/>
<protein>
    <recommendedName>
        <fullName evidence="1">HAT C-terminal dimerisation domain-containing protein</fullName>
    </recommendedName>
</protein>
<feature type="non-terminal residue" evidence="2">
    <location>
        <position position="1"/>
    </location>
</feature>
<dbReference type="InterPro" id="IPR012337">
    <property type="entry name" value="RNaseH-like_sf"/>
</dbReference>
<organism evidence="2">
    <name type="scientific">Amblyomma aureolatum</name>
    <dbReference type="NCBI Taxonomy" id="187763"/>
    <lineage>
        <taxon>Eukaryota</taxon>
        <taxon>Metazoa</taxon>
        <taxon>Ecdysozoa</taxon>
        <taxon>Arthropoda</taxon>
        <taxon>Chelicerata</taxon>
        <taxon>Arachnida</taxon>
        <taxon>Acari</taxon>
        <taxon>Parasitiformes</taxon>
        <taxon>Ixodida</taxon>
        <taxon>Ixodoidea</taxon>
        <taxon>Ixodidae</taxon>
        <taxon>Amblyomminae</taxon>
        <taxon>Amblyomma</taxon>
    </lineage>
</organism>
<evidence type="ECO:0000259" key="1">
    <source>
        <dbReference type="Pfam" id="PF05699"/>
    </source>
</evidence>
<feature type="non-terminal residue" evidence="2">
    <location>
        <position position="276"/>
    </location>
</feature>
<dbReference type="SUPFAM" id="SSF53098">
    <property type="entry name" value="Ribonuclease H-like"/>
    <property type="match status" value="1"/>
</dbReference>
<accession>A0A1E1X1E9</accession>
<dbReference type="InterPro" id="IPR008906">
    <property type="entry name" value="HATC_C_dom"/>
</dbReference>
<feature type="domain" description="HAT C-terminal dimerisation" evidence="1">
    <location>
        <begin position="198"/>
        <end position="250"/>
    </location>
</feature>
<proteinExistence type="evidence at transcript level"/>
<reference evidence="2" key="1">
    <citation type="journal article" date="2017" name="Front. Cell. Infect. Microbiol.">
        <title>The Distinct Transcriptional Response of the Midgut of Amblyomma sculptum and Amblyomma aureolatum Ticks to Rickettsia rickettsii Correlates to Their Differences in Susceptibility to Infection.</title>
        <authorList>
            <person name="Martins L.A."/>
            <person name="Galletti M.F.B.M."/>
            <person name="Ribeiro J.M."/>
            <person name="Fujita A."/>
            <person name="Costa F.B."/>
            <person name="Labruna M.B."/>
            <person name="Daffre S."/>
            <person name="Fogaca A.C."/>
        </authorList>
    </citation>
    <scope>NUCLEOTIDE SEQUENCE</scope>
</reference>
<dbReference type="Pfam" id="PF05699">
    <property type="entry name" value="Dimer_Tnp_hAT"/>
    <property type="match status" value="1"/>
</dbReference>
<dbReference type="EMBL" id="GFAC01006089">
    <property type="protein sequence ID" value="JAT93099.1"/>
    <property type="molecule type" value="mRNA"/>
</dbReference>
<evidence type="ECO:0000313" key="2">
    <source>
        <dbReference type="EMBL" id="JAT93099.1"/>
    </source>
</evidence>
<dbReference type="GO" id="GO:0046983">
    <property type="term" value="F:protein dimerization activity"/>
    <property type="evidence" value="ECO:0007669"/>
    <property type="project" value="InterPro"/>
</dbReference>